<organism evidence="1 2">
    <name type="scientific">Ajellomyces capsulatus (strain H88)</name>
    <name type="common">Darling's disease fungus</name>
    <name type="synonym">Histoplasma capsulatum</name>
    <dbReference type="NCBI Taxonomy" id="544711"/>
    <lineage>
        <taxon>Eukaryota</taxon>
        <taxon>Fungi</taxon>
        <taxon>Dikarya</taxon>
        <taxon>Ascomycota</taxon>
        <taxon>Pezizomycotina</taxon>
        <taxon>Eurotiomycetes</taxon>
        <taxon>Eurotiomycetidae</taxon>
        <taxon>Onygenales</taxon>
        <taxon>Ajellomycetaceae</taxon>
        <taxon>Histoplasma</taxon>
    </lineage>
</organism>
<dbReference type="AlphaFoldDB" id="A0A8A1LWQ1"/>
<evidence type="ECO:0000313" key="1">
    <source>
        <dbReference type="EMBL" id="QSS56582.1"/>
    </source>
</evidence>
<dbReference type="EMBL" id="CP069106">
    <property type="protein sequence ID" value="QSS56582.1"/>
    <property type="molecule type" value="Genomic_DNA"/>
</dbReference>
<name>A0A8A1LWQ1_AJEC8</name>
<accession>A0A8A1LWQ1</accession>
<dbReference type="Proteomes" id="UP000663419">
    <property type="component" value="Chromosome 5"/>
</dbReference>
<protein>
    <submittedName>
        <fullName evidence="1">Uncharacterized protein</fullName>
    </submittedName>
</protein>
<evidence type="ECO:0000313" key="2">
    <source>
        <dbReference type="Proteomes" id="UP000663419"/>
    </source>
</evidence>
<sequence>MKDQRYVPSQKSTPHLYHQAFLPRLQPKHRNGNWRVVIDAHLLCWEKCREMSGISDHSHEPHHFRRASPVSSFSSLVLMKLASHPVNYQISTKGVIEYSAHPSLVTDSCSFSQIV</sequence>
<reference evidence="1" key="1">
    <citation type="submission" date="2021-01" db="EMBL/GenBank/DDBJ databases">
        <title>Chromosome-level genome assembly of a human fungal pathogen reveals clustering of transcriptionally co-regulated genes.</title>
        <authorList>
            <person name="Voorhies M."/>
            <person name="Cohen S."/>
            <person name="Shea T.P."/>
            <person name="Petrus S."/>
            <person name="Munoz J.F."/>
            <person name="Poplawski S."/>
            <person name="Goldman W.E."/>
            <person name="Michael T."/>
            <person name="Cuomo C.A."/>
            <person name="Sil A."/>
            <person name="Beyhan S."/>
        </authorList>
    </citation>
    <scope>NUCLEOTIDE SEQUENCE</scope>
    <source>
        <strain evidence="1">H88</strain>
    </source>
</reference>
<proteinExistence type="predicted"/>
<dbReference type="VEuPathDB" id="FungiDB:I7I53_04838"/>
<gene>
    <name evidence="1" type="ORF">I7I53_04838</name>
</gene>